<feature type="region of interest" description="Disordered" evidence="2">
    <location>
        <begin position="217"/>
        <end position="303"/>
    </location>
</feature>
<feature type="compositionally biased region" description="Pro residues" evidence="2">
    <location>
        <begin position="454"/>
        <end position="478"/>
    </location>
</feature>
<proteinExistence type="inferred from homology"/>
<keyword evidence="5" id="KW-1185">Reference proteome</keyword>
<dbReference type="Pfam" id="PF05461">
    <property type="entry name" value="ApoL"/>
    <property type="match status" value="1"/>
</dbReference>
<dbReference type="EMBL" id="CADEAL010000473">
    <property type="protein sequence ID" value="CAB1420682.1"/>
    <property type="molecule type" value="Genomic_DNA"/>
</dbReference>
<comment type="similarity">
    <text evidence="1">Belongs to the apolipoprotein L family.</text>
</comment>
<gene>
    <name evidence="4" type="ORF">PLEPLA_LOCUS8557</name>
</gene>
<dbReference type="GO" id="GO:0042157">
    <property type="term" value="P:lipoprotein metabolic process"/>
    <property type="evidence" value="ECO:0007669"/>
    <property type="project" value="InterPro"/>
</dbReference>
<name>A0A9N7TXL2_PLEPL</name>
<dbReference type="PANTHER" id="PTHR14096">
    <property type="entry name" value="APOLIPOPROTEIN L"/>
    <property type="match status" value="1"/>
</dbReference>
<keyword evidence="3" id="KW-1133">Transmembrane helix</keyword>
<accession>A0A9N7TXL2</accession>
<feature type="compositionally biased region" description="Polar residues" evidence="2">
    <location>
        <begin position="743"/>
        <end position="755"/>
    </location>
</feature>
<feature type="compositionally biased region" description="Basic residues" evidence="2">
    <location>
        <begin position="895"/>
        <end position="910"/>
    </location>
</feature>
<evidence type="ECO:0000256" key="1">
    <source>
        <dbReference type="ARBA" id="ARBA00010090"/>
    </source>
</evidence>
<keyword evidence="3" id="KW-0812">Transmembrane</keyword>
<reference evidence="4" key="1">
    <citation type="submission" date="2020-03" db="EMBL/GenBank/DDBJ databases">
        <authorList>
            <person name="Weist P."/>
        </authorList>
    </citation>
    <scope>NUCLEOTIDE SEQUENCE</scope>
</reference>
<feature type="compositionally biased region" description="Basic and acidic residues" evidence="2">
    <location>
        <begin position="585"/>
        <end position="599"/>
    </location>
</feature>
<feature type="compositionally biased region" description="Polar residues" evidence="2">
    <location>
        <begin position="380"/>
        <end position="389"/>
    </location>
</feature>
<feature type="region of interest" description="Disordered" evidence="2">
    <location>
        <begin position="1"/>
        <end position="23"/>
    </location>
</feature>
<feature type="region of interest" description="Disordered" evidence="2">
    <location>
        <begin position="522"/>
        <end position="925"/>
    </location>
</feature>
<evidence type="ECO:0000313" key="5">
    <source>
        <dbReference type="Proteomes" id="UP001153269"/>
    </source>
</evidence>
<dbReference type="GO" id="GO:0005576">
    <property type="term" value="C:extracellular region"/>
    <property type="evidence" value="ECO:0007669"/>
    <property type="project" value="InterPro"/>
</dbReference>
<feature type="compositionally biased region" description="Basic residues" evidence="2">
    <location>
        <begin position="773"/>
        <end position="786"/>
    </location>
</feature>
<evidence type="ECO:0000256" key="3">
    <source>
        <dbReference type="SAM" id="Phobius"/>
    </source>
</evidence>
<evidence type="ECO:0000313" key="4">
    <source>
        <dbReference type="EMBL" id="CAB1420682.1"/>
    </source>
</evidence>
<feature type="compositionally biased region" description="Low complexity" evidence="2">
    <location>
        <begin position="344"/>
        <end position="364"/>
    </location>
</feature>
<feature type="compositionally biased region" description="Polar residues" evidence="2">
    <location>
        <begin position="240"/>
        <end position="256"/>
    </location>
</feature>
<feature type="compositionally biased region" description="Low complexity" evidence="2">
    <location>
        <begin position="48"/>
        <end position="57"/>
    </location>
</feature>
<evidence type="ECO:0000256" key="2">
    <source>
        <dbReference type="SAM" id="MobiDB-lite"/>
    </source>
</evidence>
<protein>
    <submittedName>
        <fullName evidence="4">Uncharacterized protein</fullName>
    </submittedName>
</protein>
<dbReference type="GO" id="GO:0006869">
    <property type="term" value="P:lipid transport"/>
    <property type="evidence" value="ECO:0007669"/>
    <property type="project" value="InterPro"/>
</dbReference>
<dbReference type="InterPro" id="IPR008405">
    <property type="entry name" value="ApoL"/>
</dbReference>
<feature type="compositionally biased region" description="Basic and acidic residues" evidence="2">
    <location>
        <begin position="274"/>
        <end position="295"/>
    </location>
</feature>
<feature type="compositionally biased region" description="Polar residues" evidence="2">
    <location>
        <begin position="143"/>
        <end position="166"/>
    </location>
</feature>
<dbReference type="GO" id="GO:0016020">
    <property type="term" value="C:membrane"/>
    <property type="evidence" value="ECO:0007669"/>
    <property type="project" value="TreeGrafter"/>
</dbReference>
<dbReference type="GO" id="GO:0008289">
    <property type="term" value="F:lipid binding"/>
    <property type="evidence" value="ECO:0007669"/>
    <property type="project" value="InterPro"/>
</dbReference>
<dbReference type="PANTHER" id="PTHR14096:SF64">
    <property type="match status" value="1"/>
</dbReference>
<keyword evidence="3" id="KW-0472">Membrane</keyword>
<feature type="compositionally biased region" description="Basic and acidic residues" evidence="2">
    <location>
        <begin position="167"/>
        <end position="177"/>
    </location>
</feature>
<feature type="transmembrane region" description="Helical" evidence="3">
    <location>
        <begin position="1069"/>
        <end position="1088"/>
    </location>
</feature>
<sequence>MRGDAAENVAAETEGASAETQPRVVTLRQMLKKASQNPFLPQYTTLVSSPSDSGGSSVNEPQKDEEPAHVTDSNHRLHTVQNGVHVDPTRRNPFYSYYLESGSKGHVMENVERETNLNSIFVPPPEFQSSPLDLQPELHGEEPQNNLFPTSAPSRGENLPNTSTRQESADGPHHDETLNSPDLFDVNPQTQNVSRASEGGGCLQAAEGAARAEERNLFEKPPHIFVDPFKSPPHKEDDLLQSSQPSAGNPFHTGSTDWADLVPPQSGEVFHTSHKPDPSTKHFDPFNSSHKENRDVFSSTNTFDPFSSPVERNLFQDVSSLDDPFGTTPSKQGDPFQEVSNGTPDLFSPLPSSSSTGFSPQPLSMLSSPDLFRAPPSDSLPANQPASSSRSHDIVLTTPQGTKHSVLHPTPFSQARGLSPGPAPAEITRHQSFKRPPKPLPRTRPQRREKPQIPELPPKPGGPPPPLQPVEPPAPKTSPKPSFRNLPSIRRKPRTPESQPVKPENYVVYEDILLIGQEKCVEDWPEDSPQLNPEFRPSGRLRLRRESMKVQMDQDGGSGEDQDASGNPSKKRDKKLRMSLLSRRGPKEKFPEDMKDGRSRTLSTPPRSSKDFSSEEQQAAAEHEDELNGLDYRKKPLKNKVTQLLRRASTKTSVRGGKSASEYSPNETKAAVSGESEAEDGADAQHDEKRKNKMKMKFVPQRRFTISLPKTDDEVKGATGYTPQKGSKDRVFEEEDEMKDFGPQSTSKGSFTGDRNFQETDEDFYGSDDLKPKKPAKMKFLHKSHRSSKENVLDESSSQRKKSSWSVEELDGEELYGMEYSKQKKSKHKGLSPLQPKAKTSYDTPRPSEAMGRSHRSPQHAAHDDFAEDEFTGSLSTSRGEMYYSEQHLDDTSKPKKSLKLKGFKKHKTKSKDGPPEWEDPSGFTSGDFMSEAAMAEWMAAQQDERAMAGFQDEDEDGDTDSLMEWWNTVEQWDELPSDDESRVVHEDESRSFSVLADKVHRGLRVFNKVFTERAEILWQSIILLHAICDDINDFHRKAKTAGITTSAVGGVAAIAGLVLAPFTFGATLVITAVGVGVVAGGASMAASDNSNNMHDRKKVEIALKEYEGHLLDLGKILHFIDQGLYKLRGHPFLRSGTQHYSEDWETRRAVQIISQVDSPVMRATEITDGAIASVQGLFRGMDKFFVKDSRELKKGCRSEVVEQIKEVANVLNTAVMELNSIREELQDATGSV</sequence>
<feature type="region of interest" description="Disordered" evidence="2">
    <location>
        <begin position="35"/>
        <end position="91"/>
    </location>
</feature>
<feature type="region of interest" description="Disordered" evidence="2">
    <location>
        <begin position="123"/>
        <end position="185"/>
    </location>
</feature>
<feature type="compositionally biased region" description="Basic and acidic residues" evidence="2">
    <location>
        <begin position="61"/>
        <end position="75"/>
    </location>
</feature>
<feature type="transmembrane region" description="Helical" evidence="3">
    <location>
        <begin position="1042"/>
        <end position="1063"/>
    </location>
</feature>
<feature type="compositionally biased region" description="Polar residues" evidence="2">
    <location>
        <begin position="35"/>
        <end position="47"/>
    </location>
</feature>
<organism evidence="4 5">
    <name type="scientific">Pleuronectes platessa</name>
    <name type="common">European plaice</name>
    <dbReference type="NCBI Taxonomy" id="8262"/>
    <lineage>
        <taxon>Eukaryota</taxon>
        <taxon>Metazoa</taxon>
        <taxon>Chordata</taxon>
        <taxon>Craniata</taxon>
        <taxon>Vertebrata</taxon>
        <taxon>Euteleostomi</taxon>
        <taxon>Actinopterygii</taxon>
        <taxon>Neopterygii</taxon>
        <taxon>Teleostei</taxon>
        <taxon>Neoteleostei</taxon>
        <taxon>Acanthomorphata</taxon>
        <taxon>Carangaria</taxon>
        <taxon>Pleuronectiformes</taxon>
        <taxon>Pleuronectoidei</taxon>
        <taxon>Pleuronectidae</taxon>
        <taxon>Pleuronectes</taxon>
    </lineage>
</organism>
<feature type="region of interest" description="Disordered" evidence="2">
    <location>
        <begin position="319"/>
        <end position="506"/>
    </location>
</feature>
<comment type="caution">
    <text evidence="4">The sequence shown here is derived from an EMBL/GenBank/DDBJ whole genome shotgun (WGS) entry which is preliminary data.</text>
</comment>
<dbReference type="AlphaFoldDB" id="A0A9N7TXL2"/>
<dbReference type="Proteomes" id="UP001153269">
    <property type="component" value="Unassembled WGS sequence"/>
</dbReference>